<protein>
    <recommendedName>
        <fullName evidence="3">DUF465 domain-containing protein</fullName>
    </recommendedName>
</protein>
<dbReference type="InterPro" id="IPR038444">
    <property type="entry name" value="DUF465_sf"/>
</dbReference>
<dbReference type="InterPro" id="IPR007420">
    <property type="entry name" value="DUF465"/>
</dbReference>
<keyword evidence="2" id="KW-1185">Reference proteome</keyword>
<dbReference type="Proteomes" id="UP000638188">
    <property type="component" value="Unassembled WGS sequence"/>
</dbReference>
<evidence type="ECO:0008006" key="3">
    <source>
        <dbReference type="Google" id="ProtNLM"/>
    </source>
</evidence>
<dbReference type="RefSeq" id="WP_223825492.1">
    <property type="nucleotide sequence ID" value="NZ_BMFF01000003.1"/>
</dbReference>
<dbReference type="EMBL" id="BMFF01000003">
    <property type="protein sequence ID" value="GGC99366.1"/>
    <property type="molecule type" value="Genomic_DNA"/>
</dbReference>
<proteinExistence type="predicted"/>
<accession>A0ABQ1PLW5</accession>
<gene>
    <name evidence="1" type="ORF">GCM10007418_18330</name>
</gene>
<sequence>MADSGEELSTPTTEAVCMSLEKHDLIHEMPEAKEAIHQLKTSNNHFAKLFEEYHEVDHAVHRFETGAENCSDEHLENLKKQRLSLKDQLVGMIREYESSELSGS</sequence>
<dbReference type="Gene3D" id="6.10.280.50">
    <property type="match status" value="1"/>
</dbReference>
<comment type="caution">
    <text evidence="1">The sequence shown here is derived from an EMBL/GenBank/DDBJ whole genome shotgun (WGS) entry which is preliminary data.</text>
</comment>
<organism evidence="1 2">
    <name type="scientific">Halopseudomonas salina</name>
    <dbReference type="NCBI Taxonomy" id="1323744"/>
    <lineage>
        <taxon>Bacteria</taxon>
        <taxon>Pseudomonadati</taxon>
        <taxon>Pseudomonadota</taxon>
        <taxon>Gammaproteobacteria</taxon>
        <taxon>Pseudomonadales</taxon>
        <taxon>Pseudomonadaceae</taxon>
        <taxon>Halopseudomonas</taxon>
    </lineage>
</organism>
<dbReference type="Pfam" id="PF04325">
    <property type="entry name" value="DUF465"/>
    <property type="match status" value="1"/>
</dbReference>
<evidence type="ECO:0000313" key="2">
    <source>
        <dbReference type="Proteomes" id="UP000638188"/>
    </source>
</evidence>
<reference evidence="2" key="1">
    <citation type="journal article" date="2019" name="Int. J. Syst. Evol. Microbiol.">
        <title>The Global Catalogue of Microorganisms (GCM) 10K type strain sequencing project: providing services to taxonomists for standard genome sequencing and annotation.</title>
        <authorList>
            <consortium name="The Broad Institute Genomics Platform"/>
            <consortium name="The Broad Institute Genome Sequencing Center for Infectious Disease"/>
            <person name="Wu L."/>
            <person name="Ma J."/>
        </authorList>
    </citation>
    <scope>NUCLEOTIDE SEQUENCE [LARGE SCALE GENOMIC DNA]</scope>
    <source>
        <strain evidence="2">CGMCC 1.12482</strain>
    </source>
</reference>
<name>A0ABQ1PLW5_9GAMM</name>
<evidence type="ECO:0000313" key="1">
    <source>
        <dbReference type="EMBL" id="GGC99366.1"/>
    </source>
</evidence>